<dbReference type="Proteomes" id="UP000008209">
    <property type="component" value="Chromosome"/>
</dbReference>
<feature type="active site" description="Proton acceptor" evidence="6">
    <location>
        <position position="329"/>
    </location>
</feature>
<gene>
    <name evidence="9" type="ordered locus">Sput200_1950</name>
</gene>
<dbReference type="SUPFAM" id="SSF74650">
    <property type="entry name" value="Galactose mutarotase-like"/>
    <property type="match status" value="1"/>
</dbReference>
<feature type="binding site" evidence="8">
    <location>
        <begin position="95"/>
        <end position="96"/>
    </location>
    <ligand>
        <name>beta-D-galactose</name>
        <dbReference type="ChEBI" id="CHEBI:27667"/>
    </ligand>
</feature>
<evidence type="ECO:0000256" key="5">
    <source>
        <dbReference type="PIRNR" id="PIRNR005096"/>
    </source>
</evidence>
<dbReference type="InterPro" id="IPR047215">
    <property type="entry name" value="Galactose_mutarotase-like"/>
</dbReference>
<dbReference type="PANTHER" id="PTHR10091">
    <property type="entry name" value="ALDOSE-1-EPIMERASE"/>
    <property type="match status" value="1"/>
</dbReference>
<evidence type="ECO:0000256" key="6">
    <source>
        <dbReference type="PIRSR" id="PIRSR005096-1"/>
    </source>
</evidence>
<organism evidence="9 10">
    <name type="scientific">Shewanella putrefaciens (strain 200)</name>
    <dbReference type="NCBI Taxonomy" id="399804"/>
    <lineage>
        <taxon>Bacteria</taxon>
        <taxon>Pseudomonadati</taxon>
        <taxon>Pseudomonadota</taxon>
        <taxon>Gammaproteobacteria</taxon>
        <taxon>Alteromonadales</taxon>
        <taxon>Shewanellaceae</taxon>
        <taxon>Shewanella</taxon>
    </lineage>
</organism>
<dbReference type="GO" id="GO:0030246">
    <property type="term" value="F:carbohydrate binding"/>
    <property type="evidence" value="ECO:0007669"/>
    <property type="project" value="InterPro"/>
</dbReference>
<evidence type="ECO:0000256" key="3">
    <source>
        <dbReference type="ARBA" id="ARBA00023235"/>
    </source>
</evidence>
<dbReference type="UniPathway" id="UPA00242"/>
<dbReference type="EMBL" id="CP002457">
    <property type="protein sequence ID" value="ADV54406.1"/>
    <property type="molecule type" value="Genomic_DNA"/>
</dbReference>
<dbReference type="EC" id="5.1.3.3" evidence="5"/>
<keyword evidence="4 5" id="KW-0119">Carbohydrate metabolism</keyword>
<evidence type="ECO:0000313" key="9">
    <source>
        <dbReference type="EMBL" id="ADV54406.1"/>
    </source>
</evidence>
<dbReference type="PANTHER" id="PTHR10091:SF0">
    <property type="entry name" value="GALACTOSE MUTAROTASE"/>
    <property type="match status" value="1"/>
</dbReference>
<comment type="similarity">
    <text evidence="2 5">Belongs to the aldose epimerase family.</text>
</comment>
<dbReference type="AlphaFoldDB" id="E6XKL8"/>
<comment type="pathway">
    <text evidence="1 5">Carbohydrate metabolism; hexose metabolism.</text>
</comment>
<feature type="active site" description="Proton donor" evidence="6">
    <location>
        <position position="195"/>
    </location>
</feature>
<accession>E6XKL8</accession>
<evidence type="ECO:0000256" key="8">
    <source>
        <dbReference type="PIRSR" id="PIRSR005096-3"/>
    </source>
</evidence>
<dbReference type="NCBIfam" id="NF008277">
    <property type="entry name" value="PRK11055.1"/>
    <property type="match status" value="1"/>
</dbReference>
<evidence type="ECO:0000256" key="4">
    <source>
        <dbReference type="ARBA" id="ARBA00023277"/>
    </source>
</evidence>
<dbReference type="GO" id="GO:0004034">
    <property type="term" value="F:aldose 1-epimerase activity"/>
    <property type="evidence" value="ECO:0007669"/>
    <property type="project" value="UniProtKB-EC"/>
</dbReference>
<dbReference type="GO" id="GO:0006006">
    <property type="term" value="P:glucose metabolic process"/>
    <property type="evidence" value="ECO:0007669"/>
    <property type="project" value="TreeGrafter"/>
</dbReference>
<sequence>MLRKLIIKGESTHMSLSISTQKLTHSAFPAPLELITLTNSHGLEVVLSSYGASIWSVKLYGKEDKTIDLSLSYQNIQDWAINPYYFGITAGRVANRIGGAAFSLKGQTIVLTPNEGNNQLHGGPQGLSHCVWQCETKQYSDAVGAIFRIQSPDGDQGYPGDLSVTVEYRLSESNELILIYDALSDQTTPVCLTNHAYWNLASDKQHGILGHNLQLNASHILALDSEQIPTGELVLVDDTPFDFRQIKSISEDIHKLSNGYDHYFVMSKDIDNTSCLKTIATLIEPISGRELEISTTELGVQFYSGNFLDGTRLDNHGKPLNQYQGLCLETHGYPNAVNIAHFPSVMLEANKPYKQITVHRFKNI</sequence>
<dbReference type="CDD" id="cd09019">
    <property type="entry name" value="galactose_mutarotase_like"/>
    <property type="match status" value="1"/>
</dbReference>
<dbReference type="InterPro" id="IPR014718">
    <property type="entry name" value="GH-type_carb-bd"/>
</dbReference>
<evidence type="ECO:0000256" key="7">
    <source>
        <dbReference type="PIRSR" id="PIRSR005096-2"/>
    </source>
</evidence>
<evidence type="ECO:0000313" key="10">
    <source>
        <dbReference type="Proteomes" id="UP000008209"/>
    </source>
</evidence>
<dbReference type="PATRIC" id="fig|399804.5.peg.2014"/>
<proteinExistence type="inferred from homology"/>
<dbReference type="InterPro" id="IPR015443">
    <property type="entry name" value="Aldose_1-epimerase"/>
</dbReference>
<dbReference type="GO" id="GO:0033499">
    <property type="term" value="P:galactose catabolic process via UDP-galactose, Leloir pathway"/>
    <property type="evidence" value="ECO:0007669"/>
    <property type="project" value="TreeGrafter"/>
</dbReference>
<keyword evidence="3 5" id="KW-0413">Isomerase</keyword>
<dbReference type="InterPro" id="IPR011013">
    <property type="entry name" value="Gal_mutarotase_sf_dom"/>
</dbReference>
<evidence type="ECO:0000256" key="2">
    <source>
        <dbReference type="ARBA" id="ARBA00006206"/>
    </source>
</evidence>
<dbReference type="InterPro" id="IPR008183">
    <property type="entry name" value="Aldose_1/G6P_1-epimerase"/>
</dbReference>
<feature type="binding site" evidence="8">
    <location>
        <begin position="195"/>
        <end position="197"/>
    </location>
    <ligand>
        <name>beta-D-galactose</name>
        <dbReference type="ChEBI" id="CHEBI:27667"/>
    </ligand>
</feature>
<name>E6XKL8_SHEP2</name>
<dbReference type="KEGG" id="shp:Sput200_1950"/>
<protein>
    <recommendedName>
        <fullName evidence="5">Aldose 1-epimerase</fullName>
        <ecNumber evidence="5">5.1.3.3</ecNumber>
    </recommendedName>
</protein>
<feature type="binding site" evidence="7">
    <location>
        <position position="261"/>
    </location>
    <ligand>
        <name>beta-D-galactose</name>
        <dbReference type="ChEBI" id="CHEBI:27667"/>
    </ligand>
</feature>
<dbReference type="HOGENOM" id="CLU_031753_1_1_6"/>
<dbReference type="PIRSF" id="PIRSF005096">
    <property type="entry name" value="GALM"/>
    <property type="match status" value="1"/>
</dbReference>
<evidence type="ECO:0000256" key="1">
    <source>
        <dbReference type="ARBA" id="ARBA00005028"/>
    </source>
</evidence>
<dbReference type="Gene3D" id="2.70.98.10">
    <property type="match status" value="1"/>
</dbReference>
<comment type="catalytic activity">
    <reaction evidence="5">
        <text>alpha-D-glucose = beta-D-glucose</text>
        <dbReference type="Rhea" id="RHEA:10264"/>
        <dbReference type="ChEBI" id="CHEBI:15903"/>
        <dbReference type="ChEBI" id="CHEBI:17925"/>
        <dbReference type="EC" id="5.1.3.3"/>
    </reaction>
</comment>
<reference evidence="9 10" key="1">
    <citation type="submission" date="2011-01" db="EMBL/GenBank/DDBJ databases">
        <title>Complete sequence of Shewanella putrefaciens 200.</title>
        <authorList>
            <consortium name="US DOE Joint Genome Institute"/>
            <person name="Lucas S."/>
            <person name="Copeland A."/>
            <person name="Lapidus A."/>
            <person name="Cheng J.-F."/>
            <person name="Bruce D."/>
            <person name="Goodwin L."/>
            <person name="Pitluck S."/>
            <person name="Munk A.C."/>
            <person name="Detter J.C."/>
            <person name="Han C."/>
            <person name="Tapia R."/>
            <person name="Land M."/>
            <person name="Hauser L."/>
            <person name="Chang Y.-J."/>
            <person name="Jeffries C."/>
            <person name="Kyrpides N."/>
            <person name="Ivanova N."/>
            <person name="Mikhailova N."/>
            <person name="Kolker E."/>
            <person name="Lawrence C."/>
            <person name="McCue L.A."/>
            <person name="DiChristina T."/>
            <person name="Nealson K."/>
            <person name="Fredrickson J.K."/>
            <person name="Woyke T."/>
        </authorList>
    </citation>
    <scope>NUCLEOTIDE SEQUENCE [LARGE SCALE GENOMIC DNA]</scope>
    <source>
        <strain evidence="9 10">200</strain>
    </source>
</reference>
<dbReference type="Pfam" id="PF01263">
    <property type="entry name" value="Aldose_epim"/>
    <property type="match status" value="1"/>
</dbReference>